<dbReference type="Proteomes" id="UP000296468">
    <property type="component" value="Chromosome"/>
</dbReference>
<dbReference type="KEGG" id="pvk:EPZ47_13205"/>
<dbReference type="InterPro" id="IPR016087">
    <property type="entry name" value="Chalcone_isomerase"/>
</dbReference>
<evidence type="ECO:0000313" key="2">
    <source>
        <dbReference type="EMBL" id="QBZ89633.1"/>
    </source>
</evidence>
<dbReference type="EMBL" id="CP035088">
    <property type="protein sequence ID" value="QBZ89633.1"/>
    <property type="molecule type" value="Genomic_DNA"/>
</dbReference>
<feature type="domain" description="Chalcone isomerase" evidence="1">
    <location>
        <begin position="63"/>
        <end position="177"/>
    </location>
</feature>
<gene>
    <name evidence="2" type="ORF">EPZ47_13205</name>
</gene>
<organism evidence="2 3">
    <name type="scientific">Pseudomonas viciae</name>
    <dbReference type="NCBI Taxonomy" id="2505979"/>
    <lineage>
        <taxon>Bacteria</taxon>
        <taxon>Pseudomonadati</taxon>
        <taxon>Pseudomonadota</taxon>
        <taxon>Gammaproteobacteria</taxon>
        <taxon>Pseudomonadales</taxon>
        <taxon>Pseudomonadaceae</taxon>
        <taxon>Pseudomonas</taxon>
    </lineage>
</organism>
<proteinExistence type="predicted"/>
<evidence type="ECO:0000259" key="1">
    <source>
        <dbReference type="Pfam" id="PF16036"/>
    </source>
</evidence>
<dbReference type="OrthoDB" id="8527419at2"/>
<dbReference type="RefSeq" id="WP_135845173.1">
    <property type="nucleotide sequence ID" value="NZ_CP035088.1"/>
</dbReference>
<accession>A0A4P7PHA5</accession>
<sequence length="188" mass="21114">MARSLALRKSLVAIVVCMSTLYCTQTLSDWRGVLPGTRLVGQADFDWYGFDIYQARLWSAAAVPSLETAFALELSYRRAIGKEALVQTSLKEMQRLNGAPLDVKRRDEWAGQMRRAFIDVKPGSRITGVYLPGQGCHFYVGEKLSLVVADPLFAQAFFAIWLDPRTREPILRNQLLGIQSSSEGRENQ</sequence>
<evidence type="ECO:0000313" key="3">
    <source>
        <dbReference type="Proteomes" id="UP000296468"/>
    </source>
</evidence>
<protein>
    <recommendedName>
        <fullName evidence="1">Chalcone isomerase domain-containing protein</fullName>
    </recommendedName>
</protein>
<name>A0A4P7PHA5_9PSED</name>
<dbReference type="Pfam" id="PF16036">
    <property type="entry name" value="Chalcone_3"/>
    <property type="match status" value="1"/>
</dbReference>
<dbReference type="AlphaFoldDB" id="A0A4P7PHA5"/>
<reference evidence="2 3" key="1">
    <citation type="journal article" date="2019" name="Front. Microbiol.">
        <title>In silico and Genetic Analyses of Cyclic Lipopeptide Synthetic Gene Clusters in Pseudomonas sp. 11K1.</title>
        <authorList>
            <person name="Zhao H."/>
            <person name="Liu Y.P."/>
            <person name="Zhang L.Q."/>
        </authorList>
    </citation>
    <scope>NUCLEOTIDE SEQUENCE [LARGE SCALE GENOMIC DNA]</scope>
    <source>
        <strain evidence="2 3">11K1</strain>
    </source>
</reference>